<evidence type="ECO:0000313" key="2">
    <source>
        <dbReference type="Proteomes" id="UP001521184"/>
    </source>
</evidence>
<organism evidence="1 2">
    <name type="scientific">Diplodia intermedia</name>
    <dbReference type="NCBI Taxonomy" id="856260"/>
    <lineage>
        <taxon>Eukaryota</taxon>
        <taxon>Fungi</taxon>
        <taxon>Dikarya</taxon>
        <taxon>Ascomycota</taxon>
        <taxon>Pezizomycotina</taxon>
        <taxon>Dothideomycetes</taxon>
        <taxon>Dothideomycetes incertae sedis</taxon>
        <taxon>Botryosphaeriales</taxon>
        <taxon>Botryosphaeriaceae</taxon>
        <taxon>Diplodia</taxon>
    </lineage>
</organism>
<dbReference type="EMBL" id="JAKEKT020000002">
    <property type="protein sequence ID" value="KAL1651419.1"/>
    <property type="molecule type" value="Genomic_DNA"/>
</dbReference>
<evidence type="ECO:0000313" key="1">
    <source>
        <dbReference type="EMBL" id="KAL1651419.1"/>
    </source>
</evidence>
<accession>A0ABR3U4D8</accession>
<protein>
    <submittedName>
        <fullName evidence="1">Uncharacterized protein</fullName>
    </submittedName>
</protein>
<keyword evidence="2" id="KW-1185">Reference proteome</keyword>
<proteinExistence type="predicted"/>
<reference evidence="1 2" key="1">
    <citation type="journal article" date="2023" name="Plant Dis.">
        <title>First Report of Diplodia intermedia Causing Canker and Dieback Diseases on Apple Trees in Canada.</title>
        <authorList>
            <person name="Ellouze W."/>
            <person name="Ilyukhin E."/>
            <person name="Sulman M."/>
            <person name="Ali S."/>
        </authorList>
    </citation>
    <scope>NUCLEOTIDE SEQUENCE [LARGE SCALE GENOMIC DNA]</scope>
    <source>
        <strain evidence="1 2">M45-28</strain>
    </source>
</reference>
<gene>
    <name evidence="1" type="ORF">SLS58_000759</name>
</gene>
<comment type="caution">
    <text evidence="1">The sequence shown here is derived from an EMBL/GenBank/DDBJ whole genome shotgun (WGS) entry which is preliminary data.</text>
</comment>
<name>A0ABR3U4D8_9PEZI</name>
<sequence length="390" mass="45120">MRIEDIVNNPEASMTLHMDYQDHLYEQEWMMATQDYDALVNSIFSHGFAKLKDISIGGSSDNTLGRLYAYERSHSHPLLVNGKMECSSSLLPGVWRSQHDQLTRASAAIIRSLARNNVEAFQVHDLTLQLSNGTNDSHPSNWTTSRGRDILMRALDALSSLQGLSLAPTRSEIFDCDFTRHVLQHCPPRLKRFRLHDFAVERQALSDFIDQRRSTLRFLGFTRAHLLRELWRPLILKLYRIGIPSLEIGFLYELSEESYRIIQFPALPRGQGAVPNDMGSFENGRWRVGQRGEEFFLQLSVDNPMDEYKVQAGLSHILRNGSRPEYRWVTSMVWSLGRRYGTRHEYGWATRVAWLDTKEMFVAPKYETFAMRFFGVSPFRRILALRGRSL</sequence>
<dbReference type="Proteomes" id="UP001521184">
    <property type="component" value="Unassembled WGS sequence"/>
</dbReference>